<dbReference type="PANTHER" id="PTHR21432">
    <property type="entry name" value="ACETYL-COA HYDROLASE-RELATED"/>
    <property type="match status" value="1"/>
</dbReference>
<feature type="active site" description="5-glutamyl coenzyme A thioester intermediate" evidence="3">
    <location>
        <position position="244"/>
    </location>
</feature>
<dbReference type="Gene3D" id="3.40.1080.20">
    <property type="entry name" value="Acetyl-CoA hydrolase/transferase C-terminal domain"/>
    <property type="match status" value="1"/>
</dbReference>
<comment type="function">
    <text evidence="3">Coenzyme A-transferase that converts butyrate to butyryl-CoA.</text>
</comment>
<dbReference type="Proteomes" id="UP000000366">
    <property type="component" value="Plasmid RPME01"/>
</dbReference>
<evidence type="ECO:0000256" key="3">
    <source>
        <dbReference type="HAMAP-Rule" id="MF_03228"/>
    </source>
</evidence>
<dbReference type="GO" id="GO:0019605">
    <property type="term" value="P:butyrate metabolic process"/>
    <property type="evidence" value="ECO:0007669"/>
    <property type="project" value="UniProtKB-UniRule"/>
</dbReference>
<dbReference type="GO" id="GO:0006083">
    <property type="term" value="P:acetate metabolic process"/>
    <property type="evidence" value="ECO:0007669"/>
    <property type="project" value="InterPro"/>
</dbReference>
<dbReference type="InterPro" id="IPR026888">
    <property type="entry name" value="AcetylCoA_hyd_C"/>
</dbReference>
<geneLocation type="plasmid" evidence="6 7">
    <name>RPME01</name>
</geneLocation>
<comment type="similarity">
    <text evidence="1 3">Belongs to the acetyl-CoA hydrolase/transferase family.</text>
</comment>
<dbReference type="KEGG" id="mpt:Mpe_B0577"/>
<feature type="binding site" evidence="3">
    <location>
        <begin position="219"/>
        <end position="223"/>
    </location>
    <ligand>
        <name>CoA</name>
        <dbReference type="ChEBI" id="CHEBI:57287"/>
    </ligand>
</feature>
<sequence length="444" mass="49250">MAQRIAAVGARRITPKEAAGLVTSGMWLDYGASLCQPDVFDAELAQRMEELRSVKIRACLTMRPRAVLEADPTGDHFVWINLHFSGYDRRKHDAGIANYLPVNLGEIPDYYRRFIDPVDIVILKTCPMDADGYFNLSAASFWHRALIERARMVIVEESSGLPHVMGEQTGVHISEVDYIIRGDDAPAAELPNPPPTDVDRAVARLIISEIEDGSCLQIGIGGMPNAVCSLLRESPVKDLGIHTEMLTDGIIDLYRDGRITGARKQLNPGKIACTFALGSRHLYDTIDRNADFHFCPVDYTNLPHIIMQNDRVLAINNTTQIDLQGQAASESDGHRHISGTGGQLQFVRGAYASKGGKSFICLASTYDKRGERRSRIVPSLTQCNIVTTPRTDMMYVATEYGMVNLKGRSVAERARALISIAHPDFREALEREAYENRLIPSGYF</sequence>
<dbReference type="RefSeq" id="WP_011831892.1">
    <property type="nucleotide sequence ID" value="NC_008826.1"/>
</dbReference>
<evidence type="ECO:0000313" key="6">
    <source>
        <dbReference type="EMBL" id="ABM97344.1"/>
    </source>
</evidence>
<dbReference type="Gene3D" id="3.30.750.70">
    <property type="entry name" value="4-hydroxybutyrate coenzyme like domains"/>
    <property type="match status" value="1"/>
</dbReference>
<keyword evidence="3" id="KW-0276">Fatty acid metabolism</keyword>
<dbReference type="InterPro" id="IPR023990">
    <property type="entry name" value="Butryl-CoA_acetate_CoA_Tfrase"/>
</dbReference>
<evidence type="ECO:0000256" key="2">
    <source>
        <dbReference type="ARBA" id="ARBA00022679"/>
    </source>
</evidence>
<name>A2SP55_METPP</name>
<evidence type="ECO:0000259" key="5">
    <source>
        <dbReference type="Pfam" id="PF13336"/>
    </source>
</evidence>
<dbReference type="AlphaFoldDB" id="A2SP55"/>
<keyword evidence="3" id="KW-0443">Lipid metabolism</keyword>
<accession>A2SP55</accession>
<dbReference type="InterPro" id="IPR003702">
    <property type="entry name" value="ActCoA_hydro_N"/>
</dbReference>
<organism evidence="6 7">
    <name type="scientific">Methylibium petroleiphilum (strain ATCC BAA-1232 / LMG 22953 / PM1)</name>
    <dbReference type="NCBI Taxonomy" id="420662"/>
    <lineage>
        <taxon>Bacteria</taxon>
        <taxon>Pseudomonadati</taxon>
        <taxon>Pseudomonadota</taxon>
        <taxon>Betaproteobacteria</taxon>
        <taxon>Burkholderiales</taxon>
        <taxon>Sphaerotilaceae</taxon>
        <taxon>Methylibium</taxon>
    </lineage>
</organism>
<evidence type="ECO:0000256" key="1">
    <source>
        <dbReference type="ARBA" id="ARBA00009632"/>
    </source>
</evidence>
<dbReference type="GO" id="GO:0006084">
    <property type="term" value="P:acetyl-CoA metabolic process"/>
    <property type="evidence" value="ECO:0007669"/>
    <property type="project" value="UniProtKB-UniRule"/>
</dbReference>
<keyword evidence="6" id="KW-0614">Plasmid</keyword>
<dbReference type="InterPro" id="IPR037171">
    <property type="entry name" value="NagB/RpiA_transferase-like"/>
</dbReference>
<evidence type="ECO:0000313" key="7">
    <source>
        <dbReference type="Proteomes" id="UP000000366"/>
    </source>
</evidence>
<dbReference type="eggNOG" id="COG0427">
    <property type="taxonomic scope" value="Bacteria"/>
</dbReference>
<keyword evidence="2 3" id="KW-0808">Transferase</keyword>
<protein>
    <recommendedName>
        <fullName evidence="3">Probable butyrate:acetyl-CoA coenzyme A-transferase</fullName>
        <shortName evidence="3">Butyrate CoA-transferase</shortName>
        <ecNumber evidence="3">2.8.3.-</ecNumber>
    </recommendedName>
</protein>
<dbReference type="HAMAP" id="MF_03228">
    <property type="entry name" value="But_CoA_trans"/>
    <property type="match status" value="1"/>
</dbReference>
<dbReference type="SUPFAM" id="SSF100950">
    <property type="entry name" value="NagB/RpiA/CoA transferase-like"/>
    <property type="match status" value="2"/>
</dbReference>
<dbReference type="GO" id="GO:0005737">
    <property type="term" value="C:cytoplasm"/>
    <property type="evidence" value="ECO:0007669"/>
    <property type="project" value="UniProtKB-SubCell"/>
</dbReference>
<dbReference type="EMBL" id="CP000556">
    <property type="protein sequence ID" value="ABM97344.1"/>
    <property type="molecule type" value="Genomic_DNA"/>
</dbReference>
<comment type="catalytic activity">
    <reaction evidence="3">
        <text>butanoate + acetyl-CoA = butanoyl-CoA + acetate</text>
        <dbReference type="Rhea" id="RHEA:30071"/>
        <dbReference type="ChEBI" id="CHEBI:17968"/>
        <dbReference type="ChEBI" id="CHEBI:30089"/>
        <dbReference type="ChEBI" id="CHEBI:57288"/>
        <dbReference type="ChEBI" id="CHEBI:57371"/>
    </reaction>
</comment>
<dbReference type="UniPathway" id="UPA00863"/>
<gene>
    <name evidence="6" type="ordered locus">Mpe_B0577</name>
</gene>
<comment type="pathway">
    <text evidence="3">Lipid metabolism; butanoate metabolism.</text>
</comment>
<dbReference type="HOGENOM" id="CLU_030703_1_0_4"/>
<comment type="subcellular location">
    <subcellularLocation>
        <location evidence="3">Cytoplasm</location>
    </subcellularLocation>
</comment>
<keyword evidence="3" id="KW-0963">Cytoplasm</keyword>
<feature type="binding site" evidence="3">
    <location>
        <position position="342"/>
    </location>
    <ligand>
        <name>CoA</name>
        <dbReference type="ChEBI" id="CHEBI:57287"/>
    </ligand>
</feature>
<dbReference type="InterPro" id="IPR046433">
    <property type="entry name" value="ActCoA_hydro"/>
</dbReference>
<comment type="caution">
    <text evidence="3">Lacks conserved residue(s) required for the propagation of feature annotation.</text>
</comment>
<dbReference type="GO" id="GO:0008775">
    <property type="term" value="F:acetate CoA-transferase activity"/>
    <property type="evidence" value="ECO:0007669"/>
    <property type="project" value="InterPro"/>
</dbReference>
<dbReference type="InterPro" id="IPR038460">
    <property type="entry name" value="AcetylCoA_hyd_C_sf"/>
</dbReference>
<feature type="domain" description="Acetyl-CoA hydrolase/transferase C-terminal" evidence="5">
    <location>
        <begin position="278"/>
        <end position="433"/>
    </location>
</feature>
<reference evidence="6 7" key="1">
    <citation type="journal article" date="2007" name="J. Bacteriol.">
        <title>Whole-genome analysis of the methyl tert-butyl ether-degrading beta-proteobacterium Methylibium petroleiphilum PM1.</title>
        <authorList>
            <person name="Kane S.R."/>
            <person name="Chakicherla A.Y."/>
            <person name="Chain P.S.G."/>
            <person name="Schmidt R."/>
            <person name="Shin M.W."/>
            <person name="Legler T.C."/>
            <person name="Scow K.M."/>
            <person name="Larimer F.W."/>
            <person name="Lucas S.M."/>
            <person name="Richardson P.M."/>
            <person name="Hristova K.R."/>
        </authorList>
    </citation>
    <scope>NUCLEOTIDE SEQUENCE [LARGE SCALE GENOMIC DNA]</scope>
    <source>
        <strain evidence="7">ATCC BAA-1232 / LMG 22953 / PM1</strain>
        <plasmid evidence="6 7">RPME01</plasmid>
    </source>
</reference>
<dbReference type="PANTHER" id="PTHR21432:SF20">
    <property type="entry name" value="ACETYL-COA HYDROLASE"/>
    <property type="match status" value="1"/>
</dbReference>
<keyword evidence="7" id="KW-1185">Reference proteome</keyword>
<dbReference type="Pfam" id="PF13336">
    <property type="entry name" value="AcetylCoA_hyd_C"/>
    <property type="match status" value="1"/>
</dbReference>
<dbReference type="Gene3D" id="3.40.1080.10">
    <property type="entry name" value="Glutaconate Coenzyme A-transferase"/>
    <property type="match status" value="1"/>
</dbReference>
<evidence type="ECO:0000259" key="4">
    <source>
        <dbReference type="Pfam" id="PF02550"/>
    </source>
</evidence>
<proteinExistence type="inferred from homology"/>
<feature type="domain" description="Acetyl-CoA hydrolase/transferase N-terminal" evidence="4">
    <location>
        <begin position="12"/>
        <end position="188"/>
    </location>
</feature>
<dbReference type="EC" id="2.8.3.-" evidence="3"/>
<dbReference type="Pfam" id="PF02550">
    <property type="entry name" value="AcetylCoA_hydro"/>
    <property type="match status" value="1"/>
</dbReference>